<feature type="binding site" description="axial binding residue" evidence="5">
    <location>
        <position position="511"/>
    </location>
    <ligand>
        <name>heme</name>
        <dbReference type="ChEBI" id="CHEBI:30413"/>
    </ligand>
    <ligandPart>
        <name>Fe</name>
        <dbReference type="ChEBI" id="CHEBI:18248"/>
    </ligandPart>
</feature>
<evidence type="ECO:0000256" key="2">
    <source>
        <dbReference type="ARBA" id="ARBA00010617"/>
    </source>
</evidence>
<evidence type="ECO:0000313" key="8">
    <source>
        <dbReference type="EMBL" id="KAF2100319.1"/>
    </source>
</evidence>
<dbReference type="GO" id="GO:0016705">
    <property type="term" value="F:oxidoreductase activity, acting on paired donors, with incorporation or reduction of molecular oxygen"/>
    <property type="evidence" value="ECO:0007669"/>
    <property type="project" value="InterPro"/>
</dbReference>
<evidence type="ECO:0000256" key="4">
    <source>
        <dbReference type="ARBA" id="ARBA00023004"/>
    </source>
</evidence>
<reference evidence="8" key="1">
    <citation type="journal article" date="2020" name="Stud. Mycol.">
        <title>101 Dothideomycetes genomes: a test case for predicting lifestyles and emergence of pathogens.</title>
        <authorList>
            <person name="Haridas S."/>
            <person name="Albert R."/>
            <person name="Binder M."/>
            <person name="Bloem J."/>
            <person name="Labutti K."/>
            <person name="Salamov A."/>
            <person name="Andreopoulos B."/>
            <person name="Baker S."/>
            <person name="Barry K."/>
            <person name="Bills G."/>
            <person name="Bluhm B."/>
            <person name="Cannon C."/>
            <person name="Castanera R."/>
            <person name="Culley D."/>
            <person name="Daum C."/>
            <person name="Ezra D."/>
            <person name="Gonzalez J."/>
            <person name="Henrissat B."/>
            <person name="Kuo A."/>
            <person name="Liang C."/>
            <person name="Lipzen A."/>
            <person name="Lutzoni F."/>
            <person name="Magnuson J."/>
            <person name="Mondo S."/>
            <person name="Nolan M."/>
            <person name="Ohm R."/>
            <person name="Pangilinan J."/>
            <person name="Park H.-J."/>
            <person name="Ramirez L."/>
            <person name="Alfaro M."/>
            <person name="Sun H."/>
            <person name="Tritt A."/>
            <person name="Yoshinaga Y."/>
            <person name="Zwiers L.-H."/>
            <person name="Turgeon B."/>
            <person name="Goodwin S."/>
            <person name="Spatafora J."/>
            <person name="Crous P."/>
            <person name="Grigoriev I."/>
        </authorList>
    </citation>
    <scope>NUCLEOTIDE SEQUENCE</scope>
    <source>
        <strain evidence="8">CBS 133067</strain>
    </source>
</reference>
<dbReference type="OrthoDB" id="1470350at2759"/>
<keyword evidence="4 5" id="KW-0408">Iron</keyword>
<keyword evidence="3 5" id="KW-0479">Metal-binding</keyword>
<accession>A0A9P4IG23</accession>
<comment type="caution">
    <text evidence="8">The sequence shown here is derived from an EMBL/GenBank/DDBJ whole genome shotgun (WGS) entry which is preliminary data.</text>
</comment>
<dbReference type="Proteomes" id="UP000799772">
    <property type="component" value="Unassembled WGS sequence"/>
</dbReference>
<keyword evidence="7" id="KW-1133">Transmembrane helix</keyword>
<dbReference type="InterPro" id="IPR036396">
    <property type="entry name" value="Cyt_P450_sf"/>
</dbReference>
<sequence length="587" mass="66428">MPPVVAAAAVACLVYVSVLVYRLCRNILNGRKTGLPVVVVPLDQNHILWMLLAVPCRPTLKRILPNFIWERITISIYGWEFHERRKPYQKYAGNGKSFMLAGCGKLELWTGDAEMTYEILRRPQDFVQLDLTTLFMAPFGRNVLTEDGESWARQRKIVASVINERISKAVFDEGIRQTQQMVEEIYEQAAPGQVSVESNQLFDSLKKITIHILSGAGMGASVPWKNGDGEKPKPGFKMSYIDTVKAVIYAVTGPILLPTWLLLRWPSWLPGHDKLTELGCAKVEFPKHTALMLEEERLRSESSKGKSRSNIMSQLLQASQQEQAHKRLSDEEMMGNLFVFTAAGFDTTANTLSFALMFLARYPQWHDWLLEEIDEIMPTNPDETLDYSTSYPRAQRIMAFMLETLRLCPALIHIAKMTNGPQTITTSSGTYCFPPMTTVYGNVVMLHLDPEVWRDVNHASDPDFVRQSKDDRDDEFHFRPSRWINPSSSPQPFFQPRKGSFVPWSAGPRVCPGQKMAQVEFTAVMLALLRRHRIDAVPIGQETLTETEARLDATIQDSISILTLQMNAVYDVGDSGKGVNLRVSLRK</sequence>
<comment type="cofactor">
    <cofactor evidence="1 5">
        <name>heme</name>
        <dbReference type="ChEBI" id="CHEBI:30413"/>
    </cofactor>
</comment>
<evidence type="ECO:0000256" key="1">
    <source>
        <dbReference type="ARBA" id="ARBA00001971"/>
    </source>
</evidence>
<dbReference type="GO" id="GO:0005506">
    <property type="term" value="F:iron ion binding"/>
    <property type="evidence" value="ECO:0007669"/>
    <property type="project" value="InterPro"/>
</dbReference>
<dbReference type="PANTHER" id="PTHR24305">
    <property type="entry name" value="CYTOCHROME P450"/>
    <property type="match status" value="1"/>
</dbReference>
<dbReference type="SUPFAM" id="SSF48264">
    <property type="entry name" value="Cytochrome P450"/>
    <property type="match status" value="1"/>
</dbReference>
<name>A0A9P4IG23_9PEZI</name>
<dbReference type="Pfam" id="PF00067">
    <property type="entry name" value="p450"/>
    <property type="match status" value="2"/>
</dbReference>
<proteinExistence type="inferred from homology"/>
<dbReference type="EMBL" id="ML978124">
    <property type="protein sequence ID" value="KAF2100319.1"/>
    <property type="molecule type" value="Genomic_DNA"/>
</dbReference>
<feature type="transmembrane region" description="Helical" evidence="7">
    <location>
        <begin position="6"/>
        <end position="24"/>
    </location>
</feature>
<dbReference type="PROSITE" id="PS00086">
    <property type="entry name" value="CYTOCHROME_P450"/>
    <property type="match status" value="1"/>
</dbReference>
<gene>
    <name evidence="8" type="ORF">NA57DRAFT_37314</name>
</gene>
<protein>
    <submittedName>
        <fullName evidence="8">Cytochrome P450</fullName>
    </submittedName>
</protein>
<dbReference type="PANTHER" id="PTHR24305:SF166">
    <property type="entry name" value="CYTOCHROME P450 12A4, MITOCHONDRIAL-RELATED"/>
    <property type="match status" value="1"/>
</dbReference>
<keyword evidence="6" id="KW-0560">Oxidoreductase</keyword>
<dbReference type="CDD" id="cd11070">
    <property type="entry name" value="CYP56-like"/>
    <property type="match status" value="1"/>
</dbReference>
<dbReference type="Gene3D" id="1.10.630.10">
    <property type="entry name" value="Cytochrome P450"/>
    <property type="match status" value="1"/>
</dbReference>
<evidence type="ECO:0000256" key="7">
    <source>
        <dbReference type="SAM" id="Phobius"/>
    </source>
</evidence>
<evidence type="ECO:0000256" key="6">
    <source>
        <dbReference type="RuleBase" id="RU000461"/>
    </source>
</evidence>
<keyword evidence="5 6" id="KW-0349">Heme</keyword>
<dbReference type="AlphaFoldDB" id="A0A9P4IG23"/>
<feature type="transmembrane region" description="Helical" evidence="7">
    <location>
        <begin position="246"/>
        <end position="263"/>
    </location>
</feature>
<keyword evidence="6" id="KW-0503">Monooxygenase</keyword>
<organism evidence="8 9">
    <name type="scientific">Rhizodiscina lignyota</name>
    <dbReference type="NCBI Taxonomy" id="1504668"/>
    <lineage>
        <taxon>Eukaryota</taxon>
        <taxon>Fungi</taxon>
        <taxon>Dikarya</taxon>
        <taxon>Ascomycota</taxon>
        <taxon>Pezizomycotina</taxon>
        <taxon>Dothideomycetes</taxon>
        <taxon>Pleosporomycetidae</taxon>
        <taxon>Aulographales</taxon>
        <taxon>Rhizodiscinaceae</taxon>
        <taxon>Rhizodiscina</taxon>
    </lineage>
</organism>
<dbReference type="GO" id="GO:0020037">
    <property type="term" value="F:heme binding"/>
    <property type="evidence" value="ECO:0007669"/>
    <property type="project" value="InterPro"/>
</dbReference>
<evidence type="ECO:0000256" key="5">
    <source>
        <dbReference type="PIRSR" id="PIRSR602401-1"/>
    </source>
</evidence>
<evidence type="ECO:0000313" key="9">
    <source>
        <dbReference type="Proteomes" id="UP000799772"/>
    </source>
</evidence>
<dbReference type="InterPro" id="IPR050121">
    <property type="entry name" value="Cytochrome_P450_monoxygenase"/>
</dbReference>
<keyword evidence="9" id="KW-1185">Reference proteome</keyword>
<keyword evidence="7" id="KW-0812">Transmembrane</keyword>
<comment type="similarity">
    <text evidence="2 6">Belongs to the cytochrome P450 family.</text>
</comment>
<keyword evidence="7" id="KW-0472">Membrane</keyword>
<dbReference type="PRINTS" id="PR00385">
    <property type="entry name" value="P450"/>
</dbReference>
<dbReference type="InterPro" id="IPR017972">
    <property type="entry name" value="Cyt_P450_CS"/>
</dbReference>
<dbReference type="PRINTS" id="PR00463">
    <property type="entry name" value="EP450I"/>
</dbReference>
<dbReference type="GO" id="GO:0004497">
    <property type="term" value="F:monooxygenase activity"/>
    <property type="evidence" value="ECO:0007669"/>
    <property type="project" value="UniProtKB-KW"/>
</dbReference>
<dbReference type="InterPro" id="IPR001128">
    <property type="entry name" value="Cyt_P450"/>
</dbReference>
<evidence type="ECO:0000256" key="3">
    <source>
        <dbReference type="ARBA" id="ARBA00022723"/>
    </source>
</evidence>
<dbReference type="InterPro" id="IPR002401">
    <property type="entry name" value="Cyt_P450_E_grp-I"/>
</dbReference>